<accession>A0ABU3SRD8</accession>
<sequence>MSFRQSTVNKFVTLSIVAMLGVSCSPSRIETTASASEQQQGAALSLSPSSLKVGEGFENPLGYYEAAPRFSWKIASDASTQFQSAYQIQVATSADILSQAADLWDSNKVQSEVTSWVKYQGQALRSRQKVYWRVRIWDEADKASQWSEVQSVELGLLTNQDWQAKWIGHPDTDLTKKPSQAVLATPQYLRKTFSVAGEIKQARLYITAKGLFKPFINGSAVSLEDVMTPGWTPYAKRIETLTYDLTSSLKQGENAISASLAGGWYAGRVYEFTDREFALPARLLAQLEITYANGKTQQVVTDESWFTSQQGPIRFASIYDGERYEQGKEMPWLDDL</sequence>
<gene>
    <name evidence="2" type="ORF">RS130_00375</name>
</gene>
<dbReference type="Gene3D" id="2.60.40.10">
    <property type="entry name" value="Immunoglobulins"/>
    <property type="match status" value="1"/>
</dbReference>
<dbReference type="Gene3D" id="2.60.120.260">
    <property type="entry name" value="Galactose-binding domain-like"/>
    <property type="match status" value="1"/>
</dbReference>
<dbReference type="EMBL" id="JAWDIO010000001">
    <property type="protein sequence ID" value="MDU0352567.1"/>
    <property type="molecule type" value="Genomic_DNA"/>
</dbReference>
<dbReference type="PANTHER" id="PTHR33307:SF6">
    <property type="entry name" value="ALPHA-RHAMNOSIDASE (EUROFUNG)-RELATED"/>
    <property type="match status" value="1"/>
</dbReference>
<protein>
    <submittedName>
        <fullName evidence="2">Alpha-L-rhamnosidase N-terminal domain-containing protein</fullName>
    </submittedName>
</protein>
<comment type="caution">
    <text evidence="2">The sequence shown here is derived from an EMBL/GenBank/DDBJ whole genome shotgun (WGS) entry which is preliminary data.</text>
</comment>
<dbReference type="RefSeq" id="WP_316024281.1">
    <property type="nucleotide sequence ID" value="NZ_JAWDIO010000001.1"/>
</dbReference>
<keyword evidence="3" id="KW-1185">Reference proteome</keyword>
<name>A0ABU3SRD8_9ALTE</name>
<proteinExistence type="predicted"/>
<feature type="domain" description="Bacterial alpha-L-rhamnosidase N-terminal" evidence="1">
    <location>
        <begin position="198"/>
        <end position="331"/>
    </location>
</feature>
<dbReference type="PANTHER" id="PTHR33307">
    <property type="entry name" value="ALPHA-RHAMNOSIDASE (EUROFUNG)"/>
    <property type="match status" value="1"/>
</dbReference>
<reference evidence="2 3" key="1">
    <citation type="submission" date="2023-10" db="EMBL/GenBank/DDBJ databases">
        <title>Glaciecola aquimarina strain GGW-M5 nov., isolated from a coastal seawater.</title>
        <authorList>
            <person name="Bayburt H."/>
            <person name="Kim J.M."/>
            <person name="Choi B.J."/>
            <person name="Jeon C.O."/>
        </authorList>
    </citation>
    <scope>NUCLEOTIDE SEQUENCE [LARGE SCALE GENOMIC DNA]</scope>
    <source>
        <strain evidence="2 3">KCTC 32108</strain>
    </source>
</reference>
<evidence type="ECO:0000313" key="2">
    <source>
        <dbReference type="EMBL" id="MDU0352567.1"/>
    </source>
</evidence>
<evidence type="ECO:0000313" key="3">
    <source>
        <dbReference type="Proteomes" id="UP001247805"/>
    </source>
</evidence>
<dbReference type="InterPro" id="IPR013783">
    <property type="entry name" value="Ig-like_fold"/>
</dbReference>
<dbReference type="Proteomes" id="UP001247805">
    <property type="component" value="Unassembled WGS sequence"/>
</dbReference>
<dbReference type="Pfam" id="PF08531">
    <property type="entry name" value="Bac_rhamnosid_N"/>
    <property type="match status" value="1"/>
</dbReference>
<dbReference type="InterPro" id="IPR016007">
    <property type="entry name" value="Alpha_rhamnosid"/>
</dbReference>
<organism evidence="2 3">
    <name type="scientific">Paraglaciecola aquimarina</name>
    <dbReference type="NCBI Taxonomy" id="1235557"/>
    <lineage>
        <taxon>Bacteria</taxon>
        <taxon>Pseudomonadati</taxon>
        <taxon>Pseudomonadota</taxon>
        <taxon>Gammaproteobacteria</taxon>
        <taxon>Alteromonadales</taxon>
        <taxon>Alteromonadaceae</taxon>
        <taxon>Paraglaciecola</taxon>
    </lineage>
</organism>
<dbReference type="InterPro" id="IPR013737">
    <property type="entry name" value="Bac_rhamnosid_N"/>
</dbReference>
<dbReference type="Pfam" id="PF25788">
    <property type="entry name" value="Ig_Rha78A_N"/>
    <property type="match status" value="1"/>
</dbReference>
<evidence type="ECO:0000259" key="1">
    <source>
        <dbReference type="Pfam" id="PF08531"/>
    </source>
</evidence>
<dbReference type="PROSITE" id="PS51257">
    <property type="entry name" value="PROKAR_LIPOPROTEIN"/>
    <property type="match status" value="1"/>
</dbReference>